<dbReference type="PIRSF" id="PIRSF007828">
    <property type="entry name" value="Dipeptidyl-peptidase_III"/>
    <property type="match status" value="1"/>
</dbReference>
<dbReference type="GeneID" id="63757418"/>
<dbReference type="EMBL" id="KV878583">
    <property type="protein sequence ID" value="OJJ62669.1"/>
    <property type="molecule type" value="Genomic_DNA"/>
</dbReference>
<dbReference type="GO" id="GO:0006508">
    <property type="term" value="P:proteolysis"/>
    <property type="evidence" value="ECO:0007669"/>
    <property type="project" value="UniProtKB-KW"/>
</dbReference>
<keyword evidence="10 11" id="KW-0482">Metalloprotease</keyword>
<dbReference type="GO" id="GO:0005737">
    <property type="term" value="C:cytoplasm"/>
    <property type="evidence" value="ECO:0007669"/>
    <property type="project" value="UniProtKB-SubCell"/>
</dbReference>
<dbReference type="GO" id="GO:0008235">
    <property type="term" value="F:metalloexopeptidase activity"/>
    <property type="evidence" value="ECO:0007669"/>
    <property type="project" value="InterPro"/>
</dbReference>
<gene>
    <name evidence="14" type="ORF">ASPSYDRAFT_143514</name>
</gene>
<feature type="binding site" evidence="13">
    <location>
        <position position="443"/>
    </location>
    <ligand>
        <name>Zn(2+)</name>
        <dbReference type="ChEBI" id="CHEBI:29105"/>
        <note>catalytic</note>
    </ligand>
</feature>
<evidence type="ECO:0000256" key="10">
    <source>
        <dbReference type="ARBA" id="ARBA00023049"/>
    </source>
</evidence>
<evidence type="ECO:0000313" key="14">
    <source>
        <dbReference type="EMBL" id="OJJ62669.1"/>
    </source>
</evidence>
<accession>A0A1L9TTA9</accession>
<evidence type="ECO:0000256" key="5">
    <source>
        <dbReference type="ARBA" id="ARBA00022490"/>
    </source>
</evidence>
<evidence type="ECO:0000313" key="15">
    <source>
        <dbReference type="Proteomes" id="UP000184356"/>
    </source>
</evidence>
<reference evidence="15" key="1">
    <citation type="journal article" date="2017" name="Genome Biol.">
        <title>Comparative genomics reveals high biological diversity and specific adaptations in the industrially and medically important fungal genus Aspergillus.</title>
        <authorList>
            <person name="de Vries R.P."/>
            <person name="Riley R."/>
            <person name="Wiebenga A."/>
            <person name="Aguilar-Osorio G."/>
            <person name="Amillis S."/>
            <person name="Uchima C.A."/>
            <person name="Anderluh G."/>
            <person name="Asadollahi M."/>
            <person name="Askin M."/>
            <person name="Barry K."/>
            <person name="Battaglia E."/>
            <person name="Bayram O."/>
            <person name="Benocci T."/>
            <person name="Braus-Stromeyer S.A."/>
            <person name="Caldana C."/>
            <person name="Canovas D."/>
            <person name="Cerqueira G.C."/>
            <person name="Chen F."/>
            <person name="Chen W."/>
            <person name="Choi C."/>
            <person name="Clum A."/>
            <person name="Dos Santos R.A."/>
            <person name="Damasio A.R."/>
            <person name="Diallinas G."/>
            <person name="Emri T."/>
            <person name="Fekete E."/>
            <person name="Flipphi M."/>
            <person name="Freyberg S."/>
            <person name="Gallo A."/>
            <person name="Gournas C."/>
            <person name="Habgood R."/>
            <person name="Hainaut M."/>
            <person name="Harispe M.L."/>
            <person name="Henrissat B."/>
            <person name="Hilden K.S."/>
            <person name="Hope R."/>
            <person name="Hossain A."/>
            <person name="Karabika E."/>
            <person name="Karaffa L."/>
            <person name="Karanyi Z."/>
            <person name="Krasevec N."/>
            <person name="Kuo A."/>
            <person name="Kusch H."/>
            <person name="LaButti K."/>
            <person name="Lagendijk E.L."/>
            <person name="Lapidus A."/>
            <person name="Levasseur A."/>
            <person name="Lindquist E."/>
            <person name="Lipzen A."/>
            <person name="Logrieco A.F."/>
            <person name="MacCabe A."/>
            <person name="Maekelae M.R."/>
            <person name="Malavazi I."/>
            <person name="Melin P."/>
            <person name="Meyer V."/>
            <person name="Mielnichuk N."/>
            <person name="Miskei M."/>
            <person name="Molnar A.P."/>
            <person name="Mule G."/>
            <person name="Ngan C.Y."/>
            <person name="Orejas M."/>
            <person name="Orosz E."/>
            <person name="Ouedraogo J.P."/>
            <person name="Overkamp K.M."/>
            <person name="Park H.-S."/>
            <person name="Perrone G."/>
            <person name="Piumi F."/>
            <person name="Punt P.J."/>
            <person name="Ram A.F."/>
            <person name="Ramon A."/>
            <person name="Rauscher S."/>
            <person name="Record E."/>
            <person name="Riano-Pachon D.M."/>
            <person name="Robert V."/>
            <person name="Roehrig J."/>
            <person name="Ruller R."/>
            <person name="Salamov A."/>
            <person name="Salih N.S."/>
            <person name="Samson R.A."/>
            <person name="Sandor E."/>
            <person name="Sanguinetti M."/>
            <person name="Schuetze T."/>
            <person name="Sepcic K."/>
            <person name="Shelest E."/>
            <person name="Sherlock G."/>
            <person name="Sophianopoulou V."/>
            <person name="Squina F.M."/>
            <person name="Sun H."/>
            <person name="Susca A."/>
            <person name="Todd R.B."/>
            <person name="Tsang A."/>
            <person name="Unkles S.E."/>
            <person name="van de Wiele N."/>
            <person name="van Rossen-Uffink D."/>
            <person name="Oliveira J.V."/>
            <person name="Vesth T.C."/>
            <person name="Visser J."/>
            <person name="Yu J.-H."/>
            <person name="Zhou M."/>
            <person name="Andersen M.R."/>
            <person name="Archer D.B."/>
            <person name="Baker S.E."/>
            <person name="Benoit I."/>
            <person name="Brakhage A.A."/>
            <person name="Braus G.H."/>
            <person name="Fischer R."/>
            <person name="Frisvad J.C."/>
            <person name="Goldman G.H."/>
            <person name="Houbraken J."/>
            <person name="Oakley B."/>
            <person name="Pocsi I."/>
            <person name="Scazzocchio C."/>
            <person name="Seiboth B."/>
            <person name="vanKuyk P.A."/>
            <person name="Wortman J."/>
            <person name="Dyer P.S."/>
            <person name="Grigoriev I.V."/>
        </authorList>
    </citation>
    <scope>NUCLEOTIDE SEQUENCE [LARGE SCALE GENOMIC DNA]</scope>
    <source>
        <strain evidence="15">CBS 593.65</strain>
    </source>
</reference>
<keyword evidence="7 11" id="KW-0479">Metal-binding</keyword>
<name>A0A1L9TTA9_9EURO</name>
<evidence type="ECO:0000256" key="9">
    <source>
        <dbReference type="ARBA" id="ARBA00022833"/>
    </source>
</evidence>
<keyword evidence="5 11" id="KW-0963">Cytoplasm</keyword>
<evidence type="ECO:0000256" key="2">
    <source>
        <dbReference type="ARBA" id="ARBA00004496"/>
    </source>
</evidence>
<dbReference type="InterPro" id="IPR039461">
    <property type="entry name" value="Peptidase_M49"/>
</dbReference>
<evidence type="ECO:0000256" key="3">
    <source>
        <dbReference type="ARBA" id="ARBA00010200"/>
    </source>
</evidence>
<dbReference type="PANTHER" id="PTHR23422">
    <property type="entry name" value="DIPEPTIDYL PEPTIDASE III-RELATED"/>
    <property type="match status" value="1"/>
</dbReference>
<dbReference type="InterPro" id="IPR005317">
    <property type="entry name" value="Dipeptidyl-peptase3"/>
</dbReference>
<keyword evidence="4 11" id="KW-0031">Aminopeptidase</keyword>
<dbReference type="RefSeq" id="XP_040706475.1">
    <property type="nucleotide sequence ID" value="XM_040841345.1"/>
</dbReference>
<evidence type="ECO:0000256" key="12">
    <source>
        <dbReference type="PIRSR" id="PIRSR007828-1"/>
    </source>
</evidence>
<keyword evidence="9 11" id="KW-0862">Zinc</keyword>
<evidence type="ECO:0000256" key="4">
    <source>
        <dbReference type="ARBA" id="ARBA00022438"/>
    </source>
</evidence>
<dbReference type="GO" id="GO:0004177">
    <property type="term" value="F:aminopeptidase activity"/>
    <property type="evidence" value="ECO:0007669"/>
    <property type="project" value="UniProtKB-KW"/>
</dbReference>
<feature type="binding site" evidence="13">
    <location>
        <position position="497"/>
    </location>
    <ligand>
        <name>Zn(2+)</name>
        <dbReference type="ChEBI" id="CHEBI:29105"/>
        <note>catalytic</note>
    </ligand>
</feature>
<dbReference type="Pfam" id="PF03571">
    <property type="entry name" value="Peptidase_M49"/>
    <property type="match status" value="1"/>
</dbReference>
<proteinExistence type="inferred from homology"/>
<dbReference type="EC" id="3.4.14.4" evidence="11"/>
<protein>
    <recommendedName>
        <fullName evidence="11">Dipeptidyl peptidase 3</fullName>
        <ecNumber evidence="11">3.4.14.4</ecNumber>
    </recommendedName>
    <alternativeName>
        <fullName evidence="11">Dipeptidyl aminopeptidase III</fullName>
    </alternativeName>
    <alternativeName>
        <fullName evidence="11">Dipeptidyl peptidase III</fullName>
    </alternativeName>
</protein>
<organism evidence="14 15">
    <name type="scientific">Aspergillus sydowii CBS 593.65</name>
    <dbReference type="NCBI Taxonomy" id="1036612"/>
    <lineage>
        <taxon>Eukaryota</taxon>
        <taxon>Fungi</taxon>
        <taxon>Dikarya</taxon>
        <taxon>Ascomycota</taxon>
        <taxon>Pezizomycotina</taxon>
        <taxon>Eurotiomycetes</taxon>
        <taxon>Eurotiomycetidae</taxon>
        <taxon>Eurotiales</taxon>
        <taxon>Aspergillaceae</taxon>
        <taxon>Aspergillus</taxon>
        <taxon>Aspergillus subgen. Nidulantes</taxon>
    </lineage>
</organism>
<keyword evidence="15" id="KW-1185">Reference proteome</keyword>
<evidence type="ECO:0000256" key="8">
    <source>
        <dbReference type="ARBA" id="ARBA00022801"/>
    </source>
</evidence>
<comment type="subcellular location">
    <subcellularLocation>
        <location evidence="2">Cytoplasm</location>
    </subcellularLocation>
</comment>
<evidence type="ECO:0000256" key="7">
    <source>
        <dbReference type="ARBA" id="ARBA00022723"/>
    </source>
</evidence>
<dbReference type="GO" id="GO:0046872">
    <property type="term" value="F:metal ion binding"/>
    <property type="evidence" value="ECO:0007669"/>
    <property type="project" value="UniProtKB-KW"/>
</dbReference>
<evidence type="ECO:0000256" key="13">
    <source>
        <dbReference type="PIRSR" id="PIRSR007828-2"/>
    </source>
</evidence>
<dbReference type="AlphaFoldDB" id="A0A1L9TTA9"/>
<dbReference type="GO" id="GO:0008239">
    <property type="term" value="F:dipeptidyl-peptidase activity"/>
    <property type="evidence" value="ECO:0007669"/>
    <property type="project" value="UniProtKB-UniRule"/>
</dbReference>
<evidence type="ECO:0000256" key="6">
    <source>
        <dbReference type="ARBA" id="ARBA00022670"/>
    </source>
</evidence>
<dbReference type="Proteomes" id="UP000184356">
    <property type="component" value="Unassembled WGS sequence"/>
</dbReference>
<comment type="catalytic activity">
    <reaction evidence="1 11">
        <text>Release of an N-terminal dipeptide from a peptide comprising four or more residues, with broad specificity. Also acts on dipeptidyl 2-naphthylamides.</text>
        <dbReference type="EC" id="3.4.14.4"/>
    </reaction>
</comment>
<comment type="cofactor">
    <cofactor evidence="11 13">
        <name>Zn(2+)</name>
        <dbReference type="ChEBI" id="CHEBI:29105"/>
    </cofactor>
    <text evidence="11 13">Binds 1 zinc ion per subunit.</text>
</comment>
<dbReference type="OrthoDB" id="4694525at2759"/>
<dbReference type="PANTHER" id="PTHR23422:SF11">
    <property type="entry name" value="DIPEPTIDYL PEPTIDASE 3"/>
    <property type="match status" value="1"/>
</dbReference>
<dbReference type="STRING" id="1036612.A0A1L9TTA9"/>
<sequence>MVAPQIFQLPVASAFNGLDPQQKLYAHYMAKAAWSGSRIIFRQVSPEANAIFDLIMALYSSCDGNWERLATLANLDFFDVQLFLDYAAIFLSNMGNYYGSGDQKFTPAISEDKLDSLVASASSDAAALWEQIRDPIFRTTPLSLGLPSQLTQSTYYPGHGGPSFQEDMAFVSKVMDELTILPENTRVEKTCLSSENEVLDIRQASVSESMSICHVPSNSISNGKIIRLVNGDHKDELARINAYLSKALDYVSSESQYDMIRKIQESFATGDLAAYKDAQRIWVDDKAPPVETVLGFIEPYRDPLGVRSEFEGIVGIPDADKTRVLRELSNMADKFVCRLPWVNGDSNNKGPFEKETFEAPDFASIQSLAYCSSIVFPGINLPNYNDIRQETGYKSIIFSSRMVAESHRERGLHMVDESEQETFKEHRFHAYYVWVVLHEILGHGTGNFLKELSPRNFNFNPGDPPSNPITGEPIETWYRPGQTWTGVFGDLSTTVDECRAELVGAYLIDDKDILSIFGYNKHGKIKPDDIVYNLYLQLGTDGLRGLENYDPATKKWSQAHSQAHYAMFRHLLRDTKGLYIIVCDAQAGKLTVKVDRTRIIQQGKPSLGRMLLRLHIHRCTADSVGCRRFYDNLSSVDDEALKWREIVIAKKDPPLAFSHANTYLDGDTVEIREYEPTARGIIQSWAERGIDIDVA</sequence>
<dbReference type="VEuPathDB" id="FungiDB:ASPSYDRAFT_143514"/>
<keyword evidence="8 11" id="KW-0378">Hydrolase</keyword>
<keyword evidence="6 11" id="KW-0645">Protease</keyword>
<evidence type="ECO:0000256" key="11">
    <source>
        <dbReference type="PIRNR" id="PIRNR007828"/>
    </source>
</evidence>
<feature type="binding site" evidence="13">
    <location>
        <position position="438"/>
    </location>
    <ligand>
        <name>Zn(2+)</name>
        <dbReference type="ChEBI" id="CHEBI:29105"/>
        <note>catalytic</note>
    </ligand>
</feature>
<comment type="similarity">
    <text evidence="3 11">Belongs to the peptidase M49 family.</text>
</comment>
<evidence type="ECO:0000256" key="1">
    <source>
        <dbReference type="ARBA" id="ARBA00001336"/>
    </source>
</evidence>
<feature type="active site" evidence="12">
    <location>
        <position position="439"/>
    </location>
</feature>
<dbReference type="Gene3D" id="3.30.540.30">
    <property type="match status" value="3"/>
</dbReference>